<keyword evidence="3" id="KW-1185">Reference proteome</keyword>
<dbReference type="InterPro" id="IPR016181">
    <property type="entry name" value="Acyl_CoA_acyltransferase"/>
</dbReference>
<accession>W4F1Y7</accession>
<proteinExistence type="predicted"/>
<dbReference type="PATRIC" id="fig|1227360.4.peg.1794"/>
<evidence type="ECO:0000259" key="1">
    <source>
        <dbReference type="PROSITE" id="PS51186"/>
    </source>
</evidence>
<dbReference type="PROSITE" id="PS51186">
    <property type="entry name" value="GNAT"/>
    <property type="match status" value="1"/>
</dbReference>
<dbReference type="SUPFAM" id="SSF55729">
    <property type="entry name" value="Acyl-CoA N-acyltransferases (Nat)"/>
    <property type="match status" value="1"/>
</dbReference>
<dbReference type="Gene3D" id="3.40.630.30">
    <property type="match status" value="1"/>
</dbReference>
<dbReference type="eggNOG" id="COG1247">
    <property type="taxonomic scope" value="Bacteria"/>
</dbReference>
<dbReference type="AlphaFoldDB" id="W4F1Y7"/>
<feature type="domain" description="N-acetyltransferase" evidence="1">
    <location>
        <begin position="6"/>
        <end position="172"/>
    </location>
</feature>
<gene>
    <name evidence="2" type="ORF">C176_08782</name>
</gene>
<protein>
    <recommendedName>
        <fullName evidence="1">N-acetyltransferase domain-containing protein</fullName>
    </recommendedName>
</protein>
<dbReference type="Pfam" id="PF00583">
    <property type="entry name" value="Acetyltransf_1"/>
    <property type="match status" value="1"/>
</dbReference>
<dbReference type="CDD" id="cd04301">
    <property type="entry name" value="NAT_SF"/>
    <property type="match status" value="1"/>
</dbReference>
<reference evidence="2 3" key="1">
    <citation type="journal article" date="2014" name="BMC Genomics">
        <title>Genomic comparison of sporeforming bacilli isolated from milk.</title>
        <authorList>
            <person name="Moreno Switt A.I."/>
            <person name="Andrus A.D."/>
            <person name="Ranieri M.L."/>
            <person name="Orsi R.H."/>
            <person name="Ivy R."/>
            <person name="den Bakker H.C."/>
            <person name="Martin N.H."/>
            <person name="Wiedmann M."/>
            <person name="Boor K.J."/>
        </authorList>
    </citation>
    <scope>NUCLEOTIDE SEQUENCE [LARGE SCALE GENOMIC DNA]</scope>
    <source>
        <strain evidence="2 3">FSL R5-213</strain>
    </source>
</reference>
<dbReference type="InterPro" id="IPR000182">
    <property type="entry name" value="GNAT_dom"/>
</dbReference>
<dbReference type="Proteomes" id="UP000019062">
    <property type="component" value="Unassembled WGS sequence"/>
</dbReference>
<evidence type="ECO:0000313" key="3">
    <source>
        <dbReference type="Proteomes" id="UP000019062"/>
    </source>
</evidence>
<comment type="caution">
    <text evidence="2">The sequence shown here is derived from an EMBL/GenBank/DDBJ whole genome shotgun (WGS) entry which is preliminary data.</text>
</comment>
<dbReference type="InterPro" id="IPR050276">
    <property type="entry name" value="MshD_Acetyltransferase"/>
</dbReference>
<name>W4F1Y7_9BACL</name>
<evidence type="ECO:0000313" key="2">
    <source>
        <dbReference type="EMBL" id="ETT86795.1"/>
    </source>
</evidence>
<organism evidence="2 3">
    <name type="scientific">Viridibacillus arenosi FSL R5-213</name>
    <dbReference type="NCBI Taxonomy" id="1227360"/>
    <lineage>
        <taxon>Bacteria</taxon>
        <taxon>Bacillati</taxon>
        <taxon>Bacillota</taxon>
        <taxon>Bacilli</taxon>
        <taxon>Bacillales</taxon>
        <taxon>Caryophanaceae</taxon>
        <taxon>Viridibacillus</taxon>
    </lineage>
</organism>
<dbReference type="PANTHER" id="PTHR43617:SF30">
    <property type="entry name" value="HISTONE ACETYLTRANSFERASE"/>
    <property type="match status" value="1"/>
</dbReference>
<dbReference type="PANTHER" id="PTHR43617">
    <property type="entry name" value="L-AMINO ACID N-ACETYLTRANSFERASE"/>
    <property type="match status" value="1"/>
</dbReference>
<dbReference type="GO" id="GO:0016747">
    <property type="term" value="F:acyltransferase activity, transferring groups other than amino-acyl groups"/>
    <property type="evidence" value="ECO:0007669"/>
    <property type="project" value="InterPro"/>
</dbReference>
<dbReference type="EMBL" id="ASQA01000013">
    <property type="protein sequence ID" value="ETT86795.1"/>
    <property type="molecule type" value="Genomic_DNA"/>
</dbReference>
<sequence length="179" mass="20976">MIKNKMHVRKAKEEDAQGIAKVSVDSWRTTYKGIIPDEFLTNLSYDKRTEAWKQNIAKEDNYVIVAENEMGQIIGFADAWKRETNLEENTGDLTSIYLLEEYQGMGIGKKLFKELFLHYNKLGYKKVFVEVLEENKTRYFYEYYGAKLVKTVQIKIGGKVLNESIYEWDSIDKVLEKCE</sequence>